<dbReference type="PANTHER" id="PTHR33620:SF1">
    <property type="entry name" value="UREASE ACCESSORY PROTEIN F"/>
    <property type="match status" value="1"/>
</dbReference>
<dbReference type="PANTHER" id="PTHR33620">
    <property type="entry name" value="UREASE ACCESSORY PROTEIN F"/>
    <property type="match status" value="1"/>
</dbReference>
<dbReference type="AlphaFoldDB" id="A0A975WA52"/>
<dbReference type="Pfam" id="PF01730">
    <property type="entry name" value="UreF"/>
    <property type="match status" value="1"/>
</dbReference>
<organism evidence="4 5">
    <name type="scientific">Marinovum algicola</name>
    <dbReference type="NCBI Taxonomy" id="42444"/>
    <lineage>
        <taxon>Bacteria</taxon>
        <taxon>Pseudomonadati</taxon>
        <taxon>Pseudomonadota</taxon>
        <taxon>Alphaproteobacteria</taxon>
        <taxon>Rhodobacterales</taxon>
        <taxon>Roseobacteraceae</taxon>
        <taxon>Marinovum</taxon>
    </lineage>
</organism>
<protein>
    <recommendedName>
        <fullName evidence="3">Urease accessory protein UreF</fullName>
    </recommendedName>
</protein>
<evidence type="ECO:0000256" key="1">
    <source>
        <dbReference type="ARBA" id="ARBA00022988"/>
    </source>
</evidence>
<dbReference type="InterPro" id="IPR002639">
    <property type="entry name" value="UreF"/>
</dbReference>
<dbReference type="HAMAP" id="MF_01385">
    <property type="entry name" value="UreF"/>
    <property type="match status" value="1"/>
</dbReference>
<sequence length="228" mass="24128">MAMAAPMRMNTGIRPMPIDLLTLQHWLSPAFPLGAFAYSHGLESAISRGWVNSGDSLRDWLAALLEDGSGRADAVLVSLGWQAEDAATLDQVDATARAFAASAERLMEAELQGAAFCKTLRDVWGHDLPDLMLPVALGRAARLAGLPLEQTGAMYLHAFAANLASAAIRLVPLGQTEGQAALAALTPLCARVAGETAEATADDLYSNAFLSDVAAMAHETLQPRIFRS</sequence>
<comment type="function">
    <text evidence="3">Required for maturation of urease via the functional incorporation of the urease nickel metallocenter.</text>
</comment>
<accession>A0A975WA52</accession>
<comment type="subunit">
    <text evidence="3">UreD, UreF and UreG form a complex that acts as a GTP-hydrolysis-dependent molecular chaperone, activating the urease apoprotein by helping to assemble the nickel containing metallocenter of UreC. The UreE protein probably delivers the nickel.</text>
</comment>
<evidence type="ECO:0000256" key="3">
    <source>
        <dbReference type="HAMAP-Rule" id="MF_01385"/>
    </source>
</evidence>
<dbReference type="Gene3D" id="1.10.4190.10">
    <property type="entry name" value="Urease accessory protein UreF"/>
    <property type="match status" value="1"/>
</dbReference>
<proteinExistence type="inferred from homology"/>
<reference evidence="4 5" key="1">
    <citation type="submission" date="2016-10" db="EMBL/GenBank/DDBJ databases">
        <authorList>
            <person name="Varghese N."/>
            <person name="Submissions S."/>
        </authorList>
    </citation>
    <scope>NUCLEOTIDE SEQUENCE [LARGE SCALE GENOMIC DNA]</scope>
    <source>
        <strain evidence="4 5">FF3</strain>
    </source>
</reference>
<keyword evidence="2 3" id="KW-0143">Chaperone</keyword>
<comment type="caution">
    <text evidence="4">The sequence shown here is derived from an EMBL/GenBank/DDBJ whole genome shotgun (WGS) entry which is preliminary data.</text>
</comment>
<comment type="similarity">
    <text evidence="3">Belongs to the UreF family.</text>
</comment>
<keyword evidence="5" id="KW-1185">Reference proteome</keyword>
<gene>
    <name evidence="3" type="primary">ureF</name>
    <name evidence="4" type="ORF">SAMN04487940_106173</name>
</gene>
<dbReference type="GO" id="GO:0005737">
    <property type="term" value="C:cytoplasm"/>
    <property type="evidence" value="ECO:0007669"/>
    <property type="project" value="UniProtKB-SubCell"/>
</dbReference>
<dbReference type="PIRSF" id="PIRSF009467">
    <property type="entry name" value="Ureas_acces_UreF"/>
    <property type="match status" value="1"/>
</dbReference>
<dbReference type="EMBL" id="FNYY01000006">
    <property type="protein sequence ID" value="SEJ49480.1"/>
    <property type="molecule type" value="Genomic_DNA"/>
</dbReference>
<evidence type="ECO:0000313" key="5">
    <source>
        <dbReference type="Proteomes" id="UP000182932"/>
    </source>
</evidence>
<evidence type="ECO:0000313" key="4">
    <source>
        <dbReference type="EMBL" id="SEJ49480.1"/>
    </source>
</evidence>
<dbReference type="Proteomes" id="UP000182932">
    <property type="component" value="Unassembled WGS sequence"/>
</dbReference>
<dbReference type="InterPro" id="IPR038277">
    <property type="entry name" value="UreF_sf"/>
</dbReference>
<dbReference type="GO" id="GO:0016151">
    <property type="term" value="F:nickel cation binding"/>
    <property type="evidence" value="ECO:0007669"/>
    <property type="project" value="UniProtKB-UniRule"/>
</dbReference>
<keyword evidence="3" id="KW-0963">Cytoplasm</keyword>
<evidence type="ECO:0000256" key="2">
    <source>
        <dbReference type="ARBA" id="ARBA00023186"/>
    </source>
</evidence>
<name>A0A975WA52_9RHOB</name>
<keyword evidence="1 3" id="KW-0996">Nickel insertion</keyword>
<comment type="subcellular location">
    <subcellularLocation>
        <location evidence="3">Cytoplasm</location>
    </subcellularLocation>
</comment>